<sequence length="59" mass="6437">GPGDTVTLNGVLMVWDGGDLRFELARQQSLVGQWTYFVNSSSETNYGISALNLNSQEIS</sequence>
<reference evidence="1" key="1">
    <citation type="journal article" date="2014" name="Front. Microbiol.">
        <title>High frequency of phylogenetically diverse reductive dehalogenase-homologous genes in deep subseafloor sedimentary metagenomes.</title>
        <authorList>
            <person name="Kawai M."/>
            <person name="Futagami T."/>
            <person name="Toyoda A."/>
            <person name="Takaki Y."/>
            <person name="Nishi S."/>
            <person name="Hori S."/>
            <person name="Arai W."/>
            <person name="Tsubouchi T."/>
            <person name="Morono Y."/>
            <person name="Uchiyama I."/>
            <person name="Ito T."/>
            <person name="Fujiyama A."/>
            <person name="Inagaki F."/>
            <person name="Takami H."/>
        </authorList>
    </citation>
    <scope>NUCLEOTIDE SEQUENCE</scope>
    <source>
        <strain evidence="1">Expedition CK06-06</strain>
    </source>
</reference>
<comment type="caution">
    <text evidence="1">The sequence shown here is derived from an EMBL/GenBank/DDBJ whole genome shotgun (WGS) entry which is preliminary data.</text>
</comment>
<organism evidence="1">
    <name type="scientific">marine sediment metagenome</name>
    <dbReference type="NCBI Taxonomy" id="412755"/>
    <lineage>
        <taxon>unclassified sequences</taxon>
        <taxon>metagenomes</taxon>
        <taxon>ecological metagenomes</taxon>
    </lineage>
</organism>
<gene>
    <name evidence="1" type="ORF">S01H4_58960</name>
</gene>
<name>X1EBF5_9ZZZZ</name>
<proteinExistence type="predicted"/>
<dbReference type="AlphaFoldDB" id="X1EBF5"/>
<protein>
    <submittedName>
        <fullName evidence="1">Uncharacterized protein</fullName>
    </submittedName>
</protein>
<dbReference type="EMBL" id="BART01034508">
    <property type="protein sequence ID" value="GAH17710.1"/>
    <property type="molecule type" value="Genomic_DNA"/>
</dbReference>
<evidence type="ECO:0000313" key="1">
    <source>
        <dbReference type="EMBL" id="GAH17710.1"/>
    </source>
</evidence>
<accession>X1EBF5</accession>
<feature type="non-terminal residue" evidence="1">
    <location>
        <position position="1"/>
    </location>
</feature>